<reference evidence="4 5" key="1">
    <citation type="submission" date="2021-03" db="EMBL/GenBank/DDBJ databases">
        <title>Assistant Professor.</title>
        <authorList>
            <person name="Huq M.A."/>
        </authorList>
    </citation>
    <scope>NUCLEOTIDE SEQUENCE [LARGE SCALE GENOMIC DNA]</scope>
    <source>
        <strain evidence="4 5">MAH-29</strain>
    </source>
</reference>
<keyword evidence="1" id="KW-0732">Signal</keyword>
<dbReference type="Gene3D" id="2.60.40.10">
    <property type="entry name" value="Immunoglobulins"/>
    <property type="match status" value="2"/>
</dbReference>
<feature type="domain" description="GEVED" evidence="3">
    <location>
        <begin position="318"/>
        <end position="397"/>
    </location>
</feature>
<evidence type="ECO:0000313" key="4">
    <source>
        <dbReference type="EMBL" id="MBO9203472.1"/>
    </source>
</evidence>
<dbReference type="Pfam" id="PF18651">
    <property type="entry name" value="CshA_NR2"/>
    <property type="match status" value="1"/>
</dbReference>
<dbReference type="NCBIfam" id="TIGR04131">
    <property type="entry name" value="Bac_Flav_CTERM"/>
    <property type="match status" value="1"/>
</dbReference>
<dbReference type="InterPro" id="IPR026341">
    <property type="entry name" value="T9SS_type_B"/>
</dbReference>
<evidence type="ECO:0000259" key="2">
    <source>
        <dbReference type="Pfam" id="PF18651"/>
    </source>
</evidence>
<proteinExistence type="predicted"/>
<dbReference type="InterPro" id="IPR040683">
    <property type="entry name" value="CshA_NR2"/>
</dbReference>
<dbReference type="Pfam" id="PF13585">
    <property type="entry name" value="CHU_C"/>
    <property type="match status" value="1"/>
</dbReference>
<keyword evidence="5" id="KW-1185">Reference proteome</keyword>
<sequence length="1045" mass="110456">MKKQLALLFLLSIHFYSYSQYANTGTGALRNDIWWFDWAGMNLSGTASRTVTTPDGLTITYTYSQPTKVPTASVMNTWSGAILHVLYNFTNPAIQPAISQSLNAGSSLEFKLDVQVTRNGVPVPFTLIAVDAEASSPDEYTTFSSNREPWQIVDFYRNSSQTSNPVSGCNTNKVILSQTYGNAAVSGQNPVMASATTTGDITINTKMDHQVTGGMAVAFGIMAPVDRGDLPASYGYVYHGLTYSILNGCNYLPPLPSAPKSQLLKLGSVSGDADGVQTLDDNASGVDEDALTTIPIYYNNGTYSLGVTLANTTGSDAYLTGWFDHNRNGIFDNGESVTVTVPNNSTGATLTWSGLPTWLAAGTVADYAVRLRLSSDLAATQSATGYAKDGEVEDHIIPAAALCNISIQTINDATICPGEPISLTTTGVNVTSFSWDVPAFLDDATIASPVATPTRNITYTVTGSNQQGGCLARDLVTLTMKPSPVITLNNDTTICIGTAVQLAASATGTVVSYAWSPITGLNNSAIPTPIAQPAVATTYVVKVTGGNGCVSEDSVKVTLHPPPNFVVNPVNAVICENDLLQLTASGGDDYTWLDAGNVTVGNTASITLQPATSQTYRVIIKENTCNNAATRSVPVTVHAIPVPIISKSGDVDCHIPTATLHVSGGSSYAWDALPEISDLNSSDPTVTPLQTTTYYVKVNNSLGCSARVGVTVNADKQKPVISINNDTTICIGTAVQLAASATGTVVSYAWSPLTGLNNSAIPTPIAQPAAATTYAVKVTGGNGCIGEDSVKVTLHPPPNFVVNPVNAIICENDLLQLTASGGDDYSWLDAGNTLVGNTASITLQPATSQTYRVIIKENTCNNSDTRSIPVVVNSLPITSMAKSNDIDCSTEQAVLRATGGIRYKWDAAPGITNTFSFSPVVTPTQTTTYLVTITNDKGCSVRDSITVMADFTKAIGTYPVPSAFTPNNDGRNDCFGLKSWKQVTQLQFQVFNRYGQKMFSTTDPMQCWDGTFNGELQPAGGYVYTIKAVTRCGSVNRSGMVMLIR</sequence>
<accession>A0ABS3Z133</accession>
<dbReference type="EMBL" id="JAGHKO010000010">
    <property type="protein sequence ID" value="MBO9203472.1"/>
    <property type="molecule type" value="Genomic_DNA"/>
</dbReference>
<gene>
    <name evidence="4" type="ORF">J7I42_24520</name>
</gene>
<evidence type="ECO:0000256" key="1">
    <source>
        <dbReference type="SAM" id="SignalP"/>
    </source>
</evidence>
<dbReference type="Pfam" id="PF20009">
    <property type="entry name" value="GEVED"/>
    <property type="match status" value="1"/>
</dbReference>
<evidence type="ECO:0000259" key="3">
    <source>
        <dbReference type="Pfam" id="PF20009"/>
    </source>
</evidence>
<protein>
    <submittedName>
        <fullName evidence="4">Gliding motility-associated C-terminal domain-containing protein</fullName>
    </submittedName>
</protein>
<organism evidence="4 5">
    <name type="scientific">Niastella soli</name>
    <dbReference type="NCBI Taxonomy" id="2821487"/>
    <lineage>
        <taxon>Bacteria</taxon>
        <taxon>Pseudomonadati</taxon>
        <taxon>Bacteroidota</taxon>
        <taxon>Chitinophagia</taxon>
        <taxon>Chitinophagales</taxon>
        <taxon>Chitinophagaceae</taxon>
        <taxon>Niastella</taxon>
    </lineage>
</organism>
<evidence type="ECO:0000313" key="5">
    <source>
        <dbReference type="Proteomes" id="UP000677244"/>
    </source>
</evidence>
<comment type="caution">
    <text evidence="4">The sequence shown here is derived from an EMBL/GenBank/DDBJ whole genome shotgun (WGS) entry which is preliminary data.</text>
</comment>
<feature type="domain" description="Surface adhesin CshA non-repetitive" evidence="2">
    <location>
        <begin position="31"/>
        <end position="222"/>
    </location>
</feature>
<dbReference type="InterPro" id="IPR045474">
    <property type="entry name" value="GEVED"/>
</dbReference>
<feature type="chain" id="PRO_5045677866" evidence="1">
    <location>
        <begin position="23"/>
        <end position="1045"/>
    </location>
</feature>
<dbReference type="RefSeq" id="WP_209141525.1">
    <property type="nucleotide sequence ID" value="NZ_JAGHKO010000010.1"/>
</dbReference>
<name>A0ABS3Z133_9BACT</name>
<dbReference type="Proteomes" id="UP000677244">
    <property type="component" value="Unassembled WGS sequence"/>
</dbReference>
<dbReference type="InterPro" id="IPR013783">
    <property type="entry name" value="Ig-like_fold"/>
</dbReference>
<feature type="signal peptide" evidence="1">
    <location>
        <begin position="1"/>
        <end position="22"/>
    </location>
</feature>